<feature type="transmembrane region" description="Helical" evidence="6">
    <location>
        <begin position="681"/>
        <end position="709"/>
    </location>
</feature>
<feature type="transmembrane region" description="Helical" evidence="6">
    <location>
        <begin position="577"/>
        <end position="596"/>
    </location>
</feature>
<dbReference type="PANTHER" id="PTHR33406:SF13">
    <property type="entry name" value="MEMBRANE PROTEIN YDFJ"/>
    <property type="match status" value="1"/>
</dbReference>
<feature type="transmembrane region" description="Helical" evidence="6">
    <location>
        <begin position="641"/>
        <end position="660"/>
    </location>
</feature>
<dbReference type="Gene3D" id="1.20.1640.10">
    <property type="entry name" value="Multidrug efflux transporter AcrB transmembrane domain"/>
    <property type="match status" value="2"/>
</dbReference>
<evidence type="ECO:0000259" key="7">
    <source>
        <dbReference type="PROSITE" id="PS50156"/>
    </source>
</evidence>
<evidence type="ECO:0000256" key="2">
    <source>
        <dbReference type="ARBA" id="ARBA00022475"/>
    </source>
</evidence>
<dbReference type="AlphaFoldDB" id="A0A6P2C4F6"/>
<feature type="transmembrane region" description="Helical" evidence="6">
    <location>
        <begin position="58"/>
        <end position="78"/>
    </location>
</feature>
<evidence type="ECO:0000256" key="4">
    <source>
        <dbReference type="ARBA" id="ARBA00022989"/>
    </source>
</evidence>
<dbReference type="GO" id="GO:0005886">
    <property type="term" value="C:plasma membrane"/>
    <property type="evidence" value="ECO:0007669"/>
    <property type="project" value="UniProtKB-SubCell"/>
</dbReference>
<dbReference type="EMBL" id="RPFW01000002">
    <property type="protein sequence ID" value="TVZ05385.1"/>
    <property type="molecule type" value="Genomic_DNA"/>
</dbReference>
<evidence type="ECO:0000313" key="9">
    <source>
        <dbReference type="Proteomes" id="UP000460272"/>
    </source>
</evidence>
<dbReference type="PANTHER" id="PTHR33406">
    <property type="entry name" value="MEMBRANE PROTEIN MJ1562-RELATED"/>
    <property type="match status" value="1"/>
</dbReference>
<dbReference type="Pfam" id="PF03176">
    <property type="entry name" value="MMPL"/>
    <property type="match status" value="2"/>
</dbReference>
<comment type="subcellular location">
    <subcellularLocation>
        <location evidence="1">Cell membrane</location>
        <topology evidence="1">Multi-pass membrane protein</topology>
    </subcellularLocation>
</comment>
<dbReference type="PROSITE" id="PS50156">
    <property type="entry name" value="SSD"/>
    <property type="match status" value="1"/>
</dbReference>
<accession>A0A6P2C4F6</accession>
<proteinExistence type="predicted"/>
<dbReference type="InterPro" id="IPR000731">
    <property type="entry name" value="SSD"/>
</dbReference>
<keyword evidence="5 6" id="KW-0472">Membrane</keyword>
<keyword evidence="9" id="KW-1185">Reference proteome</keyword>
<dbReference type="InterPro" id="IPR050545">
    <property type="entry name" value="Mycobact_MmpL"/>
</dbReference>
<dbReference type="InterPro" id="IPR004869">
    <property type="entry name" value="MMPL_dom"/>
</dbReference>
<evidence type="ECO:0000313" key="8">
    <source>
        <dbReference type="EMBL" id="TVZ05385.1"/>
    </source>
</evidence>
<keyword evidence="4 6" id="KW-1133">Transmembrane helix</keyword>
<gene>
    <name evidence="8" type="ORF">EAS64_12570</name>
</gene>
<dbReference type="OrthoDB" id="7051771at2"/>
<feature type="transmembrane region" description="Helical" evidence="6">
    <location>
        <begin position="271"/>
        <end position="291"/>
    </location>
</feature>
<keyword evidence="3 6" id="KW-0812">Transmembrane</keyword>
<feature type="transmembrane region" description="Helical" evidence="6">
    <location>
        <begin position="347"/>
        <end position="370"/>
    </location>
</feature>
<sequence length="779" mass="81770">MTAAWPDHPLRMIRQRASWHDDREPNFLSAMLGQQRGDTEPVNLLLEKLAGIAARRHWIFIIAWVIVLGGLLGAKHAFGGEYVNNYTISGSDSAAGLNLLNSTFPQQGGYGGQIVFHAQSGTVAAQQSAVNQSVTNVSKLPDVIKAVSPFASANTGTVSTDGTIAYATVSWSVNPSSLDTSYLDKLNSAVAPATKAGLQVAYGAGAGQIGQQTQDLKSEVIGLACALALLLIMFGSLIAAGIPLVAAIFSVLSGLALLALIARVVTFPTTGPTIATLLGLGVAVDYGLFMVARHREQLDTGMEVQRSIRRTAGTSGAAIVVAGSTVAVSVLGLYISGVGFVGSLGLAAAIVVVVTMISALTLVPAFLGLARETIRALTARVRARKAGVTARQQAAQTAKTTHERHEQSAFARWGRMVSDRPWPWGILSVAILVVLAVPLFSITLGQPDNGTNPTSQSNRQAYDLISEGFGVGVNGPLTVVVKLPNQSSSANNSLLSTMQSDIAKTAGVASVTPASVNSSGTTAVFNVIPTTRPQAAQTTALVSTLRDDVLPKEHATSYVTGTVAGNVDFTQKITSRLLWLIIAVVAISFFLLTAAFRSIVIATKAAILNILSIGAAYGVIVAIFEWGWAKGAIGLQSTLPIPAYVPMLVFCIVFGLSMDYEVFLLSRVHEAWLATGDAHRSVAIGIGATARVITTAALIMIVVFTSFVINPDPTVKMLAIGMAFAVLIDASLVRMILVPAIMSLLGAHAWWLPRWLAPVVPHLQLEGPVTVPGDRARPD</sequence>
<name>A0A6P2C4F6_9ACTN</name>
<dbReference type="SUPFAM" id="SSF82866">
    <property type="entry name" value="Multidrug efflux transporter AcrB transmembrane domain"/>
    <property type="match status" value="2"/>
</dbReference>
<dbReference type="Proteomes" id="UP000460272">
    <property type="component" value="Unassembled WGS sequence"/>
</dbReference>
<protein>
    <submittedName>
        <fullName evidence="8">MMPL family transporter</fullName>
    </submittedName>
</protein>
<organism evidence="8 9">
    <name type="scientific">Trebonia kvetii</name>
    <dbReference type="NCBI Taxonomy" id="2480626"/>
    <lineage>
        <taxon>Bacteria</taxon>
        <taxon>Bacillati</taxon>
        <taxon>Actinomycetota</taxon>
        <taxon>Actinomycetes</taxon>
        <taxon>Streptosporangiales</taxon>
        <taxon>Treboniaceae</taxon>
        <taxon>Trebonia</taxon>
    </lineage>
</organism>
<reference evidence="8 9" key="1">
    <citation type="submission" date="2018-11" db="EMBL/GenBank/DDBJ databases">
        <title>Trebonia kvetii gen.nov., sp.nov., a novel acidophilic actinobacterium, and proposal of the new actinobacterial family Treboniaceae fam. nov.</title>
        <authorList>
            <person name="Rapoport D."/>
            <person name="Sagova-Mareckova M."/>
            <person name="Sedlacek I."/>
            <person name="Provaznik J."/>
            <person name="Kralova S."/>
            <person name="Pavlinic D."/>
            <person name="Benes V."/>
            <person name="Kopecky J."/>
        </authorList>
    </citation>
    <scope>NUCLEOTIDE SEQUENCE [LARGE SCALE GENOMIC DNA]</scope>
    <source>
        <strain evidence="8 9">15Tr583</strain>
    </source>
</reference>
<evidence type="ECO:0000256" key="6">
    <source>
        <dbReference type="SAM" id="Phobius"/>
    </source>
</evidence>
<feature type="transmembrane region" description="Helical" evidence="6">
    <location>
        <begin position="312"/>
        <end position="335"/>
    </location>
</feature>
<feature type="transmembrane region" description="Helical" evidence="6">
    <location>
        <begin position="244"/>
        <end position="265"/>
    </location>
</feature>
<feature type="transmembrane region" description="Helical" evidence="6">
    <location>
        <begin position="422"/>
        <end position="444"/>
    </location>
</feature>
<evidence type="ECO:0000256" key="1">
    <source>
        <dbReference type="ARBA" id="ARBA00004651"/>
    </source>
</evidence>
<feature type="transmembrane region" description="Helical" evidence="6">
    <location>
        <begin position="220"/>
        <end position="239"/>
    </location>
</feature>
<keyword evidence="2" id="KW-1003">Cell membrane</keyword>
<feature type="transmembrane region" description="Helical" evidence="6">
    <location>
        <begin position="715"/>
        <end position="737"/>
    </location>
</feature>
<feature type="transmembrane region" description="Helical" evidence="6">
    <location>
        <begin position="608"/>
        <end position="629"/>
    </location>
</feature>
<evidence type="ECO:0000256" key="5">
    <source>
        <dbReference type="ARBA" id="ARBA00023136"/>
    </source>
</evidence>
<comment type="caution">
    <text evidence="8">The sequence shown here is derived from an EMBL/GenBank/DDBJ whole genome shotgun (WGS) entry which is preliminary data.</text>
</comment>
<feature type="domain" description="SSD" evidence="7">
    <location>
        <begin position="244"/>
        <end position="369"/>
    </location>
</feature>
<evidence type="ECO:0000256" key="3">
    <source>
        <dbReference type="ARBA" id="ARBA00022692"/>
    </source>
</evidence>